<dbReference type="SUPFAM" id="SSF48065">
    <property type="entry name" value="DBL homology domain (DH-domain)"/>
    <property type="match status" value="1"/>
</dbReference>
<dbReference type="GO" id="GO:0005737">
    <property type="term" value="C:cytoplasm"/>
    <property type="evidence" value="ECO:0007669"/>
    <property type="project" value="TreeGrafter"/>
</dbReference>
<comment type="caution">
    <text evidence="2">The sequence shown here is derived from an EMBL/GenBank/DDBJ whole genome shotgun (WGS) entry which is preliminary data.</text>
</comment>
<reference evidence="2" key="1">
    <citation type="thesis" date="2020" institute="ProQuest LLC" country="789 East Eisenhower Parkway, Ann Arbor, MI, USA">
        <title>Comparative Genomics and Chromosome Evolution.</title>
        <authorList>
            <person name="Mudd A.B."/>
        </authorList>
    </citation>
    <scope>NUCLEOTIDE SEQUENCE</scope>
    <source>
        <strain evidence="2">Female2</strain>
        <tissue evidence="2">Blood</tissue>
    </source>
</reference>
<dbReference type="Proteomes" id="UP000812440">
    <property type="component" value="Unassembled WGS sequence"/>
</dbReference>
<gene>
    <name evidence="2" type="ORF">GDO86_018338</name>
</gene>
<evidence type="ECO:0000313" key="3">
    <source>
        <dbReference type="Proteomes" id="UP000812440"/>
    </source>
</evidence>
<dbReference type="SUPFAM" id="SSF50729">
    <property type="entry name" value="PH domain-like"/>
    <property type="match status" value="1"/>
</dbReference>
<dbReference type="InterPro" id="IPR047271">
    <property type="entry name" value="Ephexin-like"/>
</dbReference>
<protein>
    <recommendedName>
        <fullName evidence="1">DH domain-containing protein</fullName>
    </recommendedName>
</protein>
<evidence type="ECO:0000259" key="1">
    <source>
        <dbReference type="PROSITE" id="PS50010"/>
    </source>
</evidence>
<accession>A0A8T2IAR2</accession>
<name>A0A8T2IAR2_9PIPI</name>
<dbReference type="GO" id="GO:0005085">
    <property type="term" value="F:guanyl-nucleotide exchange factor activity"/>
    <property type="evidence" value="ECO:0007669"/>
    <property type="project" value="InterPro"/>
</dbReference>
<keyword evidence="3" id="KW-1185">Reference proteome</keyword>
<organism evidence="2 3">
    <name type="scientific">Hymenochirus boettgeri</name>
    <name type="common">Congo dwarf clawed frog</name>
    <dbReference type="NCBI Taxonomy" id="247094"/>
    <lineage>
        <taxon>Eukaryota</taxon>
        <taxon>Metazoa</taxon>
        <taxon>Chordata</taxon>
        <taxon>Craniata</taxon>
        <taxon>Vertebrata</taxon>
        <taxon>Euteleostomi</taxon>
        <taxon>Amphibia</taxon>
        <taxon>Batrachia</taxon>
        <taxon>Anura</taxon>
        <taxon>Pipoidea</taxon>
        <taxon>Pipidae</taxon>
        <taxon>Pipinae</taxon>
        <taxon>Hymenochirus</taxon>
    </lineage>
</organism>
<dbReference type="EMBL" id="JAACNH010001406">
    <property type="protein sequence ID" value="KAG8430165.1"/>
    <property type="molecule type" value="Genomic_DNA"/>
</dbReference>
<dbReference type="Gene3D" id="2.30.29.30">
    <property type="entry name" value="Pleckstrin-homology domain (PH domain)/Phosphotyrosine-binding domain (PTB)"/>
    <property type="match status" value="1"/>
</dbReference>
<dbReference type="PANTHER" id="PTHR12845:SF9">
    <property type="entry name" value="RHO GUANINE NUCLEOTIDE EXCHANGE FACTOR 5-LIKE"/>
    <property type="match status" value="1"/>
</dbReference>
<feature type="domain" description="DH" evidence="1">
    <location>
        <begin position="1"/>
        <end position="121"/>
    </location>
</feature>
<sequence>TIFEVLTSEASYQRSLSLALDHFQNSRKLSDCLDITHKHTLFSNLPAVRDVSYRFLQDLEEALDRDVFLSDIGDLIQRHCPEFHRVYIPYVTNQMYQENLMQKLVCNTALSLLQFFPLISRGRILLKHGELVRIFFQEMGIGHRHRLSAKPVYIHLFSDLLMLSRMEYGRFLVEDYASKGQVKADDFKAKPLGLPELTFLLRLRPNHAGVNCECILKANCETEKQHWISLIGAR</sequence>
<dbReference type="InterPro" id="IPR035899">
    <property type="entry name" value="DBL_dom_sf"/>
</dbReference>
<dbReference type="OrthoDB" id="27593at2759"/>
<dbReference type="PROSITE" id="PS50010">
    <property type="entry name" value="DH_2"/>
    <property type="match status" value="1"/>
</dbReference>
<dbReference type="Gene3D" id="1.20.900.10">
    <property type="entry name" value="Dbl homology (DH) domain"/>
    <property type="match status" value="1"/>
</dbReference>
<dbReference type="AlphaFoldDB" id="A0A8T2IAR2"/>
<feature type="non-terminal residue" evidence="2">
    <location>
        <position position="1"/>
    </location>
</feature>
<dbReference type="GO" id="GO:0005634">
    <property type="term" value="C:nucleus"/>
    <property type="evidence" value="ECO:0007669"/>
    <property type="project" value="TreeGrafter"/>
</dbReference>
<dbReference type="SMART" id="SM00325">
    <property type="entry name" value="RhoGEF"/>
    <property type="match status" value="1"/>
</dbReference>
<dbReference type="Pfam" id="PF00621">
    <property type="entry name" value="RhoGEF"/>
    <property type="match status" value="1"/>
</dbReference>
<dbReference type="PANTHER" id="PTHR12845">
    <property type="entry name" value="GUANINE NUCLEOTIDE EXCHANGE FACTOR"/>
    <property type="match status" value="1"/>
</dbReference>
<dbReference type="InterPro" id="IPR000219">
    <property type="entry name" value="DH_dom"/>
</dbReference>
<proteinExistence type="predicted"/>
<dbReference type="InterPro" id="IPR011993">
    <property type="entry name" value="PH-like_dom_sf"/>
</dbReference>
<evidence type="ECO:0000313" key="2">
    <source>
        <dbReference type="EMBL" id="KAG8430165.1"/>
    </source>
</evidence>